<sequence length="85" mass="9246">MNPHFIPLLAAMAPEGLLLLRVLGALAFVILIPVGFMLFKNQDRWFGHTAEIPTETSGSLGYGRAQAWLLYIGAVHLALFLALGL</sequence>
<keyword evidence="3" id="KW-1185">Reference proteome</keyword>
<protein>
    <recommendedName>
        <fullName evidence="4">DUF4149 domain-containing protein</fullName>
    </recommendedName>
</protein>
<dbReference type="EMBL" id="BKAG01000011">
    <property type="protein sequence ID" value="GEP42721.1"/>
    <property type="molecule type" value="Genomic_DNA"/>
</dbReference>
<feature type="transmembrane region" description="Helical" evidence="1">
    <location>
        <begin position="18"/>
        <end position="39"/>
    </location>
</feature>
<accession>A0A512M8N1</accession>
<keyword evidence="1" id="KW-0472">Membrane</keyword>
<dbReference type="AlphaFoldDB" id="A0A512M8N1"/>
<dbReference type="RefSeq" id="WP_146850310.1">
    <property type="nucleotide sequence ID" value="NZ_BKAG01000011.1"/>
</dbReference>
<organism evidence="2 3">
    <name type="scientific">Brevifollis gellanilyticus</name>
    <dbReference type="NCBI Taxonomy" id="748831"/>
    <lineage>
        <taxon>Bacteria</taxon>
        <taxon>Pseudomonadati</taxon>
        <taxon>Verrucomicrobiota</taxon>
        <taxon>Verrucomicrobiia</taxon>
        <taxon>Verrucomicrobiales</taxon>
        <taxon>Verrucomicrobiaceae</taxon>
    </lineage>
</organism>
<name>A0A512M8N1_9BACT</name>
<evidence type="ECO:0000313" key="3">
    <source>
        <dbReference type="Proteomes" id="UP000321577"/>
    </source>
</evidence>
<gene>
    <name evidence="2" type="ORF">BGE01nite_20120</name>
</gene>
<proteinExistence type="predicted"/>
<comment type="caution">
    <text evidence="2">The sequence shown here is derived from an EMBL/GenBank/DDBJ whole genome shotgun (WGS) entry which is preliminary data.</text>
</comment>
<evidence type="ECO:0008006" key="4">
    <source>
        <dbReference type="Google" id="ProtNLM"/>
    </source>
</evidence>
<keyword evidence="1" id="KW-1133">Transmembrane helix</keyword>
<keyword evidence="1" id="KW-0812">Transmembrane</keyword>
<evidence type="ECO:0000256" key="1">
    <source>
        <dbReference type="SAM" id="Phobius"/>
    </source>
</evidence>
<feature type="transmembrane region" description="Helical" evidence="1">
    <location>
        <begin position="67"/>
        <end position="84"/>
    </location>
</feature>
<reference evidence="2 3" key="1">
    <citation type="submission" date="2019-07" db="EMBL/GenBank/DDBJ databases">
        <title>Whole genome shotgun sequence of Brevifollis gellanilyticus NBRC 108608.</title>
        <authorList>
            <person name="Hosoyama A."/>
            <person name="Uohara A."/>
            <person name="Ohji S."/>
            <person name="Ichikawa N."/>
        </authorList>
    </citation>
    <scope>NUCLEOTIDE SEQUENCE [LARGE SCALE GENOMIC DNA]</scope>
    <source>
        <strain evidence="2 3">NBRC 108608</strain>
    </source>
</reference>
<evidence type="ECO:0000313" key="2">
    <source>
        <dbReference type="EMBL" id="GEP42721.1"/>
    </source>
</evidence>
<dbReference type="Proteomes" id="UP000321577">
    <property type="component" value="Unassembled WGS sequence"/>
</dbReference>